<dbReference type="AlphaFoldDB" id="A0AAP0CAX1"/>
<dbReference type="PANTHER" id="PTHR31284:SF36">
    <property type="entry name" value="ACID PHOSPHATASE"/>
    <property type="match status" value="1"/>
</dbReference>
<feature type="non-terminal residue" evidence="2">
    <location>
        <position position="113"/>
    </location>
</feature>
<dbReference type="InterPro" id="IPR005519">
    <property type="entry name" value="Acid_phosphat_B-like"/>
</dbReference>
<comment type="caution">
    <text evidence="2">The sequence shown here is derived from an EMBL/GenBank/DDBJ whole genome shotgun (WGS) entry which is preliminary data.</text>
</comment>
<evidence type="ECO:0000313" key="3">
    <source>
        <dbReference type="Proteomes" id="UP001408789"/>
    </source>
</evidence>
<dbReference type="InterPro" id="IPR023214">
    <property type="entry name" value="HAD_sf"/>
</dbReference>
<reference evidence="2 3" key="1">
    <citation type="submission" date="2024-04" db="EMBL/GenBank/DDBJ databases">
        <title>The reference genome of an endangered Asteraceae, Deinandra increscens subsp. villosa, native to the Central Coast of California.</title>
        <authorList>
            <person name="Guilliams M."/>
            <person name="Hasenstab-Lehman K."/>
            <person name="Meyer R."/>
            <person name="Mcevoy S."/>
        </authorList>
    </citation>
    <scope>NUCLEOTIDE SEQUENCE [LARGE SCALE GENOMIC DNA]</scope>
    <source>
        <tissue evidence="2">Leaf</tissue>
    </source>
</reference>
<organism evidence="2 3">
    <name type="scientific">Deinandra increscens subsp. villosa</name>
    <dbReference type="NCBI Taxonomy" id="3103831"/>
    <lineage>
        <taxon>Eukaryota</taxon>
        <taxon>Viridiplantae</taxon>
        <taxon>Streptophyta</taxon>
        <taxon>Embryophyta</taxon>
        <taxon>Tracheophyta</taxon>
        <taxon>Spermatophyta</taxon>
        <taxon>Magnoliopsida</taxon>
        <taxon>eudicotyledons</taxon>
        <taxon>Gunneridae</taxon>
        <taxon>Pentapetalae</taxon>
        <taxon>asterids</taxon>
        <taxon>campanulids</taxon>
        <taxon>Asterales</taxon>
        <taxon>Asteraceae</taxon>
        <taxon>Asteroideae</taxon>
        <taxon>Heliantheae alliance</taxon>
        <taxon>Madieae</taxon>
        <taxon>Madiinae</taxon>
        <taxon>Deinandra</taxon>
    </lineage>
</organism>
<proteinExistence type="predicted"/>
<dbReference type="Gene3D" id="3.40.50.1000">
    <property type="entry name" value="HAD superfamily/HAD-like"/>
    <property type="match status" value="1"/>
</dbReference>
<keyword evidence="3" id="KW-1185">Reference proteome</keyword>
<evidence type="ECO:0000256" key="1">
    <source>
        <dbReference type="SAM" id="SignalP"/>
    </source>
</evidence>
<gene>
    <name evidence="2" type="ORF">SSX86_030801</name>
</gene>
<feature type="chain" id="PRO_5043024497" evidence="1">
    <location>
        <begin position="19"/>
        <end position="113"/>
    </location>
</feature>
<dbReference type="Pfam" id="PF03767">
    <property type="entry name" value="Acid_phosphat_B"/>
    <property type="match status" value="1"/>
</dbReference>
<keyword evidence="1" id="KW-0732">Signal</keyword>
<dbReference type="EMBL" id="JBCNJP010002798">
    <property type="protein sequence ID" value="KAK9050229.1"/>
    <property type="molecule type" value="Genomic_DNA"/>
</dbReference>
<feature type="signal peptide" evidence="1">
    <location>
        <begin position="1"/>
        <end position="18"/>
    </location>
</feature>
<name>A0AAP0CAX1_9ASTR</name>
<accession>A0AAP0CAX1</accession>
<dbReference type="PANTHER" id="PTHR31284">
    <property type="entry name" value="ACID PHOSPHATASE-LIKE PROTEIN"/>
    <property type="match status" value="1"/>
</dbReference>
<sequence length="113" mass="12988">MYSFKTYLILCLISVALCDEHVDTEPHILPRPLIIDLPENLESRGDKSIEEVQLRCTSWRVAVEANNLSPWKTIPEDCVGYVKEYMLDRSYEIDLEMVSDEAAEFATSFELKG</sequence>
<evidence type="ECO:0000313" key="2">
    <source>
        <dbReference type="EMBL" id="KAK9050229.1"/>
    </source>
</evidence>
<dbReference type="Proteomes" id="UP001408789">
    <property type="component" value="Unassembled WGS sequence"/>
</dbReference>
<protein>
    <submittedName>
        <fullName evidence="2">Uncharacterized protein</fullName>
    </submittedName>
</protein>